<name>K0UL18_MYCVA</name>
<comment type="similarity">
    <text evidence="1">Belongs to the PrpD family.</text>
</comment>
<dbReference type="HOGENOM" id="CLU_026574_2_1_11"/>
<accession>K0UL18</accession>
<dbReference type="Pfam" id="PF03972">
    <property type="entry name" value="MmgE_PrpD_N"/>
    <property type="match status" value="1"/>
</dbReference>
<feature type="domain" description="MmgE/PrpD N-terminal" evidence="2">
    <location>
        <begin position="15"/>
        <end position="248"/>
    </location>
</feature>
<dbReference type="PATRIC" id="fig|1194972.3.peg.4797"/>
<dbReference type="eggNOG" id="COG2079">
    <property type="taxonomic scope" value="Bacteria"/>
</dbReference>
<dbReference type="RefSeq" id="WP_003933869.1">
    <property type="nucleotide sequence ID" value="NZ_JH814707.1"/>
</dbReference>
<organism evidence="4 5">
    <name type="scientific">Mycolicibacterium vaccae ATCC 25954</name>
    <dbReference type="NCBI Taxonomy" id="1194972"/>
    <lineage>
        <taxon>Bacteria</taxon>
        <taxon>Bacillati</taxon>
        <taxon>Actinomycetota</taxon>
        <taxon>Actinomycetes</taxon>
        <taxon>Mycobacteriales</taxon>
        <taxon>Mycobacteriaceae</taxon>
        <taxon>Mycolicibacterium</taxon>
    </lineage>
</organism>
<dbReference type="AlphaFoldDB" id="K0UL18"/>
<protein>
    <submittedName>
        <fullName evidence="4">MmgE/PrpD family protein</fullName>
    </submittedName>
</protein>
<dbReference type="Proteomes" id="UP000006072">
    <property type="component" value="Unassembled WGS sequence"/>
</dbReference>
<reference evidence="4 5" key="1">
    <citation type="journal article" date="2012" name="J. Bacteriol.">
        <title>Complete Genome Sequence of Mycobacterium vaccae Type Strain ATCC 25954.</title>
        <authorList>
            <person name="Ho Y.S."/>
            <person name="Adroub S.A."/>
            <person name="Abadi M."/>
            <person name="Al Alwan B."/>
            <person name="Alkhateeb R."/>
            <person name="Gao G."/>
            <person name="Ragab A."/>
            <person name="Ali S."/>
            <person name="van Soolingen D."/>
            <person name="Bitter W."/>
            <person name="Pain A."/>
            <person name="Abdallah A.M."/>
        </authorList>
    </citation>
    <scope>NUCLEOTIDE SEQUENCE [LARGE SCALE GENOMIC DNA]</scope>
    <source>
        <strain evidence="4 5">ATCC 25954</strain>
    </source>
</reference>
<evidence type="ECO:0000313" key="4">
    <source>
        <dbReference type="EMBL" id="EJZ05725.1"/>
    </source>
</evidence>
<dbReference type="InterPro" id="IPR045336">
    <property type="entry name" value="MmgE_PrpD_N"/>
</dbReference>
<evidence type="ECO:0000256" key="1">
    <source>
        <dbReference type="ARBA" id="ARBA00006174"/>
    </source>
</evidence>
<dbReference type="PANTHER" id="PTHR16943">
    <property type="entry name" value="2-METHYLCITRATE DEHYDRATASE-RELATED"/>
    <property type="match status" value="1"/>
</dbReference>
<dbReference type="InterPro" id="IPR036148">
    <property type="entry name" value="MmgE/PrpD_sf"/>
</dbReference>
<feature type="domain" description="MmgE/PrpD C-terminal" evidence="3">
    <location>
        <begin position="273"/>
        <end position="430"/>
    </location>
</feature>
<dbReference type="InterPro" id="IPR005656">
    <property type="entry name" value="MmgE_PrpD"/>
</dbReference>
<dbReference type="GO" id="GO:0016829">
    <property type="term" value="F:lyase activity"/>
    <property type="evidence" value="ECO:0007669"/>
    <property type="project" value="InterPro"/>
</dbReference>
<dbReference type="Pfam" id="PF19305">
    <property type="entry name" value="MmgE_PrpD_C"/>
    <property type="match status" value="1"/>
</dbReference>
<dbReference type="InterPro" id="IPR042183">
    <property type="entry name" value="MmgE/PrpD_sf_1"/>
</dbReference>
<dbReference type="InterPro" id="IPR042188">
    <property type="entry name" value="MmgE/PrpD_sf_2"/>
</dbReference>
<dbReference type="Gene3D" id="3.30.1330.120">
    <property type="entry name" value="2-methylcitrate dehydratase PrpD"/>
    <property type="match status" value="1"/>
</dbReference>
<keyword evidence="5" id="KW-1185">Reference proteome</keyword>
<evidence type="ECO:0000259" key="3">
    <source>
        <dbReference type="Pfam" id="PF19305"/>
    </source>
</evidence>
<dbReference type="InterPro" id="IPR045337">
    <property type="entry name" value="MmgE_PrpD_C"/>
</dbReference>
<dbReference type="PANTHER" id="PTHR16943:SF8">
    <property type="entry name" value="2-METHYLCITRATE DEHYDRATASE"/>
    <property type="match status" value="1"/>
</dbReference>
<dbReference type="Gene3D" id="1.10.4100.10">
    <property type="entry name" value="2-methylcitrate dehydratase PrpD"/>
    <property type="match status" value="1"/>
</dbReference>
<sequence>MIDLTELAAAALAVADRVEGEVRAEAVRSLLNVVGTTIGAAATTETDIVAAGMRHSGAPGDAPVPGRGDTFDPSSAALITGFAAHLDDFDDTHLATVVHPGAATLGAALGASWLRDRGTGELLPDRSGDELLRAFAVGIELQLRVAVAMSPSHYDAGWHITGTVGSLGAATAAALLLGLDAETTGRALGIASSMTIGHREGFGTMNKPLHPGKAAANGLVAAAAAARGLDASPSALDGPRGYFAVMAPELAPGLLVDGWGERWELLSNTYKPYPCGIVTHPAIEAAERLHQAVGGREIERVEVRCHPLVVELTGNPDPGDGLAARFSTVHGVAAGVLSGAVDLGSYDDAYVRSAALIAMRARVELIPDPDIPRATAHLAVTLADGSTEKCTVENARGSLEAPLTDDQLDRKVLALVERTLSGREKEIVEISRSVADASSARTWFSALAADPKGN</sequence>
<gene>
    <name evidence="4" type="ORF">MVAC_24081</name>
</gene>
<proteinExistence type="inferred from homology"/>
<evidence type="ECO:0000259" key="2">
    <source>
        <dbReference type="Pfam" id="PF03972"/>
    </source>
</evidence>
<dbReference type="SUPFAM" id="SSF103378">
    <property type="entry name" value="2-methylcitrate dehydratase PrpD"/>
    <property type="match status" value="1"/>
</dbReference>
<evidence type="ECO:0000313" key="5">
    <source>
        <dbReference type="Proteomes" id="UP000006072"/>
    </source>
</evidence>
<comment type="caution">
    <text evidence="4">The sequence shown here is derived from an EMBL/GenBank/DDBJ whole genome shotgun (WGS) entry which is preliminary data.</text>
</comment>
<dbReference type="EMBL" id="ALQA01000072">
    <property type="protein sequence ID" value="EJZ05725.1"/>
    <property type="molecule type" value="Genomic_DNA"/>
</dbReference>